<evidence type="ECO:0000313" key="13">
    <source>
        <dbReference type="EMBL" id="BDI30529.1"/>
    </source>
</evidence>
<dbReference type="PROSITE" id="PS00114">
    <property type="entry name" value="PRPP_SYNTHASE"/>
    <property type="match status" value="1"/>
</dbReference>
<feature type="binding site" evidence="12">
    <location>
        <position position="200"/>
    </location>
    <ligand>
        <name>D-ribose 5-phosphate</name>
        <dbReference type="ChEBI" id="CHEBI:78346"/>
    </ligand>
</feature>
<evidence type="ECO:0000256" key="7">
    <source>
        <dbReference type="ARBA" id="ARBA00022840"/>
    </source>
</evidence>
<reference evidence="13 14" key="1">
    <citation type="journal article" date="2019" name="Int. J. Syst. Evol. Microbiol.">
        <title>Capsulimonas corticalis gen. nov., sp. nov., an aerobic capsulated bacterium, of a novel bacterial order, Capsulimonadales ord. nov., of the class Armatimonadia of the phylum Armatimonadetes.</title>
        <authorList>
            <person name="Li J."/>
            <person name="Kudo C."/>
            <person name="Tonouchi A."/>
        </authorList>
    </citation>
    <scope>NUCLEOTIDE SEQUENCE [LARGE SCALE GENOMIC DNA]</scope>
    <source>
        <strain evidence="13 14">AX-7</strain>
    </source>
</reference>
<dbReference type="HAMAP" id="MF_00583_B">
    <property type="entry name" value="RibP_PPkinase_B"/>
    <property type="match status" value="1"/>
</dbReference>
<dbReference type="GO" id="GO:0006015">
    <property type="term" value="P:5-phosphoribose 1-diphosphate biosynthetic process"/>
    <property type="evidence" value="ECO:0007669"/>
    <property type="project" value="UniProtKB-UniRule"/>
</dbReference>
<evidence type="ECO:0000256" key="9">
    <source>
        <dbReference type="ARBA" id="ARBA00049535"/>
    </source>
</evidence>
<dbReference type="NCBIfam" id="NF002320">
    <property type="entry name" value="PRK01259.1"/>
    <property type="match status" value="1"/>
</dbReference>
<evidence type="ECO:0000256" key="5">
    <source>
        <dbReference type="ARBA" id="ARBA00022741"/>
    </source>
</evidence>
<dbReference type="InterPro" id="IPR037515">
    <property type="entry name" value="Rib-P_diPkinase_bac"/>
</dbReference>
<feature type="binding site" evidence="12">
    <location>
        <position position="224"/>
    </location>
    <ligand>
        <name>D-ribose 5-phosphate</name>
        <dbReference type="ChEBI" id="CHEBI:78346"/>
    </ligand>
</feature>
<dbReference type="InterPro" id="IPR000842">
    <property type="entry name" value="PRib_PP_synth_CS"/>
</dbReference>
<dbReference type="Pfam" id="PF14572">
    <property type="entry name" value="Pribosyl_synth"/>
    <property type="match status" value="1"/>
</dbReference>
<feature type="binding site" evidence="12">
    <location>
        <position position="134"/>
    </location>
    <ligand>
        <name>Mg(2+)</name>
        <dbReference type="ChEBI" id="CHEBI:18420"/>
    </ligand>
</feature>
<comment type="pathway">
    <text evidence="1 12">Metabolic intermediate biosynthesis; 5-phospho-alpha-D-ribose 1-diphosphate biosynthesis; 5-phospho-alpha-D-ribose 1-diphosphate from D-ribose 5-phosphate (route I): step 1/1.</text>
</comment>
<dbReference type="SUPFAM" id="SSF53271">
    <property type="entry name" value="PRTase-like"/>
    <property type="match status" value="2"/>
</dbReference>
<evidence type="ECO:0000313" key="14">
    <source>
        <dbReference type="Proteomes" id="UP000287394"/>
    </source>
</evidence>
<evidence type="ECO:0000256" key="10">
    <source>
        <dbReference type="ARBA" id="ARBA00054914"/>
    </source>
</evidence>
<evidence type="ECO:0000256" key="11">
    <source>
        <dbReference type="ARBA" id="ARBA00061444"/>
    </source>
</evidence>
<dbReference type="GO" id="GO:0005737">
    <property type="term" value="C:cytoplasm"/>
    <property type="evidence" value="ECO:0007669"/>
    <property type="project" value="UniProtKB-SubCell"/>
</dbReference>
<dbReference type="GO" id="GO:0006164">
    <property type="term" value="P:purine nucleotide biosynthetic process"/>
    <property type="evidence" value="ECO:0007669"/>
    <property type="project" value="TreeGrafter"/>
</dbReference>
<dbReference type="PANTHER" id="PTHR10210">
    <property type="entry name" value="RIBOSE-PHOSPHATE DIPHOSPHOKINASE FAMILY MEMBER"/>
    <property type="match status" value="1"/>
</dbReference>
<feature type="binding site" evidence="12">
    <location>
        <position position="175"/>
    </location>
    <ligand>
        <name>Mg(2+)</name>
        <dbReference type="ChEBI" id="CHEBI:18420"/>
    </ligand>
</feature>
<protein>
    <recommendedName>
        <fullName evidence="12">Ribose-phosphate pyrophosphokinase</fullName>
        <shortName evidence="12">RPPK</shortName>
        <ecNumber evidence="12">2.7.6.1</ecNumber>
    </recommendedName>
    <alternativeName>
        <fullName evidence="12">5-phospho-D-ribosyl alpha-1-diphosphate synthase</fullName>
    </alternativeName>
    <alternativeName>
        <fullName evidence="12">Phosphoribosyl diphosphate synthase</fullName>
    </alternativeName>
    <alternativeName>
        <fullName evidence="12">Phosphoribosyl pyrophosphate synthase</fullName>
        <shortName evidence="12">P-Rib-PP synthase</shortName>
        <shortName evidence="12">PRPP synthase</shortName>
        <shortName evidence="12">PRPPase</shortName>
    </alternativeName>
</protein>
<gene>
    <name evidence="12" type="primary">prs</name>
    <name evidence="13" type="ORF">CCAX7_25800</name>
</gene>
<keyword evidence="5 12" id="KW-0547">Nucleotide-binding</keyword>
<dbReference type="InterPro" id="IPR005946">
    <property type="entry name" value="Rib-P_diPkinase"/>
</dbReference>
<evidence type="ECO:0000256" key="3">
    <source>
        <dbReference type="ARBA" id="ARBA00022723"/>
    </source>
</evidence>
<feature type="active site" evidence="12">
    <location>
        <position position="198"/>
    </location>
</feature>
<dbReference type="Proteomes" id="UP000287394">
    <property type="component" value="Chromosome"/>
</dbReference>
<dbReference type="Pfam" id="PF13793">
    <property type="entry name" value="Pribosyltran_N"/>
    <property type="match status" value="1"/>
</dbReference>
<dbReference type="GO" id="GO:0009156">
    <property type="term" value="P:ribonucleoside monophosphate biosynthetic process"/>
    <property type="evidence" value="ECO:0007669"/>
    <property type="project" value="InterPro"/>
</dbReference>
<dbReference type="InterPro" id="IPR029057">
    <property type="entry name" value="PRTase-like"/>
</dbReference>
<dbReference type="GO" id="GO:0000287">
    <property type="term" value="F:magnesium ion binding"/>
    <property type="evidence" value="ECO:0007669"/>
    <property type="project" value="UniProtKB-UniRule"/>
</dbReference>
<comment type="subcellular location">
    <subcellularLocation>
        <location evidence="12">Cytoplasm</location>
    </subcellularLocation>
</comment>
<evidence type="ECO:0000256" key="8">
    <source>
        <dbReference type="ARBA" id="ARBA00022842"/>
    </source>
</evidence>
<keyword evidence="3 12" id="KW-0479">Metal-binding</keyword>
<dbReference type="KEGG" id="ccot:CCAX7_25800"/>
<proteinExistence type="inferred from homology"/>
<comment type="similarity">
    <text evidence="11 12">Belongs to the ribose-phosphate pyrophosphokinase family. Class I subfamily.</text>
</comment>
<dbReference type="CDD" id="cd06223">
    <property type="entry name" value="PRTases_typeI"/>
    <property type="match status" value="1"/>
</dbReference>
<feature type="binding site" evidence="12">
    <location>
        <begin position="41"/>
        <end position="43"/>
    </location>
    <ligand>
        <name>ATP</name>
        <dbReference type="ChEBI" id="CHEBI:30616"/>
    </ligand>
</feature>
<dbReference type="EC" id="2.7.6.1" evidence="12"/>
<evidence type="ECO:0000256" key="1">
    <source>
        <dbReference type="ARBA" id="ARBA00004996"/>
    </source>
</evidence>
<keyword evidence="4 12" id="KW-0545">Nucleotide biosynthesis</keyword>
<dbReference type="PANTHER" id="PTHR10210:SF41">
    <property type="entry name" value="RIBOSE-PHOSPHATE PYROPHOSPHOKINASE 1, CHLOROPLASTIC"/>
    <property type="match status" value="1"/>
</dbReference>
<evidence type="ECO:0000256" key="6">
    <source>
        <dbReference type="ARBA" id="ARBA00022777"/>
    </source>
</evidence>
<dbReference type="AlphaFoldDB" id="A0A402CVU6"/>
<dbReference type="Gene3D" id="3.40.50.2020">
    <property type="match status" value="2"/>
</dbReference>
<dbReference type="OrthoDB" id="9777067at2"/>
<keyword evidence="7 12" id="KW-0067">ATP-binding</keyword>
<keyword evidence="14" id="KW-1185">Reference proteome</keyword>
<dbReference type="RefSeq" id="WP_119321474.1">
    <property type="nucleotide sequence ID" value="NZ_AP025739.1"/>
</dbReference>
<comment type="catalytic activity">
    <reaction evidence="9 12">
        <text>D-ribose 5-phosphate + ATP = 5-phospho-alpha-D-ribose 1-diphosphate + AMP + H(+)</text>
        <dbReference type="Rhea" id="RHEA:15609"/>
        <dbReference type="ChEBI" id="CHEBI:15378"/>
        <dbReference type="ChEBI" id="CHEBI:30616"/>
        <dbReference type="ChEBI" id="CHEBI:58017"/>
        <dbReference type="ChEBI" id="CHEBI:78346"/>
        <dbReference type="ChEBI" id="CHEBI:456215"/>
        <dbReference type="EC" id="2.7.6.1"/>
    </reaction>
</comment>
<comment type="function">
    <text evidence="10 12">Involved in the biosynthesis of the central metabolite phospho-alpha-D-ribosyl-1-pyrophosphate (PRPP) via the transfer of pyrophosphoryl group from ATP to 1-hydroxyl of ribose-5-phosphate (Rib-5-P).</text>
</comment>
<dbReference type="GO" id="GO:0005524">
    <property type="term" value="F:ATP binding"/>
    <property type="evidence" value="ECO:0007669"/>
    <property type="project" value="UniProtKB-KW"/>
</dbReference>
<evidence type="ECO:0000256" key="12">
    <source>
        <dbReference type="HAMAP-Rule" id="MF_00583"/>
    </source>
</evidence>
<name>A0A402CVU6_9BACT</name>
<sequence>MIVGSETLRVFSGNANPMLARRIAQYLDLPVGKLLITRFSDGEIRVKIEESVRGMDVFIVQPTCAPANDSLMELLILVDAFRRASAKRITLVIPYYGYSRQDKKVAPREPVTARLVADLITTAGAHRVLAVDLHAGQIQGFFQLPLDHLYAGPLVASYFAEKGLTDGDTVVVSPDVGGVGRARGMAEMLQAQIAIIIKRRPEPNKVEVMEIIGDVVGKTCVMVDDMIDTGGSLVSGAHALRERGARRVFACCTHPVLSGAAPDNIQNSAVEELVVTDTIPVSDEKRERCPKITVLSVAPLLASAICRIHKDDSVSELFQSFW</sequence>
<dbReference type="EMBL" id="AP025739">
    <property type="protein sequence ID" value="BDI30529.1"/>
    <property type="molecule type" value="Genomic_DNA"/>
</dbReference>
<keyword evidence="2 12" id="KW-0808">Transferase</keyword>
<dbReference type="GO" id="GO:0004749">
    <property type="term" value="F:ribose phosphate diphosphokinase activity"/>
    <property type="evidence" value="ECO:0007669"/>
    <property type="project" value="UniProtKB-UniRule"/>
</dbReference>
<feature type="binding site" evidence="12">
    <location>
        <begin position="100"/>
        <end position="101"/>
    </location>
    <ligand>
        <name>ATP</name>
        <dbReference type="ChEBI" id="CHEBI:30616"/>
    </ligand>
</feature>
<organism evidence="13 14">
    <name type="scientific">Capsulimonas corticalis</name>
    <dbReference type="NCBI Taxonomy" id="2219043"/>
    <lineage>
        <taxon>Bacteria</taxon>
        <taxon>Bacillati</taxon>
        <taxon>Armatimonadota</taxon>
        <taxon>Armatimonadia</taxon>
        <taxon>Capsulimonadales</taxon>
        <taxon>Capsulimonadaceae</taxon>
        <taxon>Capsulimonas</taxon>
    </lineage>
</organism>
<comment type="subunit">
    <text evidence="12">Homohexamer.</text>
</comment>
<dbReference type="FunCoup" id="A0A402CVU6">
    <property type="interactions" value="541"/>
</dbReference>
<dbReference type="NCBIfam" id="TIGR01251">
    <property type="entry name" value="ribP_PPkin"/>
    <property type="match status" value="1"/>
</dbReference>
<keyword evidence="8 12" id="KW-0460">Magnesium</keyword>
<dbReference type="FunFam" id="3.40.50.2020:FF:000001">
    <property type="entry name" value="Ribose-phosphate pyrophosphokinase"/>
    <property type="match status" value="1"/>
</dbReference>
<keyword evidence="12" id="KW-0963">Cytoplasm</keyword>
<dbReference type="InterPro" id="IPR000836">
    <property type="entry name" value="PRTase_dom"/>
</dbReference>
<keyword evidence="6 12" id="KW-0418">Kinase</keyword>
<evidence type="ECO:0000256" key="2">
    <source>
        <dbReference type="ARBA" id="ARBA00022679"/>
    </source>
</evidence>
<dbReference type="InterPro" id="IPR029099">
    <property type="entry name" value="Pribosyltran_N"/>
</dbReference>
<accession>A0A402CVU6</accession>
<comment type="cofactor">
    <cofactor evidence="12">
        <name>Mg(2+)</name>
        <dbReference type="ChEBI" id="CHEBI:18420"/>
    </cofactor>
    <text evidence="12">Binds 2 Mg(2+) ions per subunit.</text>
</comment>
<dbReference type="GO" id="GO:0002189">
    <property type="term" value="C:ribose phosphate diphosphokinase complex"/>
    <property type="evidence" value="ECO:0007669"/>
    <property type="project" value="TreeGrafter"/>
</dbReference>
<dbReference type="GO" id="GO:0016301">
    <property type="term" value="F:kinase activity"/>
    <property type="evidence" value="ECO:0007669"/>
    <property type="project" value="UniProtKB-KW"/>
</dbReference>
<evidence type="ECO:0000256" key="4">
    <source>
        <dbReference type="ARBA" id="ARBA00022727"/>
    </source>
</evidence>
<feature type="binding site" evidence="12">
    <location>
        <begin position="228"/>
        <end position="232"/>
    </location>
    <ligand>
        <name>D-ribose 5-phosphate</name>
        <dbReference type="ChEBI" id="CHEBI:78346"/>
    </ligand>
</feature>
<dbReference type="SMART" id="SM01400">
    <property type="entry name" value="Pribosyltran_N"/>
    <property type="match status" value="1"/>
</dbReference>